<evidence type="ECO:0000313" key="3">
    <source>
        <dbReference type="Proteomes" id="UP000799440"/>
    </source>
</evidence>
<name>A0A6A6VAF3_9PLEO</name>
<organism evidence="2 3">
    <name type="scientific">Sporormia fimetaria CBS 119925</name>
    <dbReference type="NCBI Taxonomy" id="1340428"/>
    <lineage>
        <taxon>Eukaryota</taxon>
        <taxon>Fungi</taxon>
        <taxon>Dikarya</taxon>
        <taxon>Ascomycota</taxon>
        <taxon>Pezizomycotina</taxon>
        <taxon>Dothideomycetes</taxon>
        <taxon>Pleosporomycetidae</taxon>
        <taxon>Pleosporales</taxon>
        <taxon>Sporormiaceae</taxon>
        <taxon>Sporormia</taxon>
    </lineage>
</organism>
<feature type="region of interest" description="Disordered" evidence="1">
    <location>
        <begin position="96"/>
        <end position="140"/>
    </location>
</feature>
<keyword evidence="3" id="KW-1185">Reference proteome</keyword>
<feature type="region of interest" description="Disordered" evidence="1">
    <location>
        <begin position="1"/>
        <end position="35"/>
    </location>
</feature>
<evidence type="ECO:0000313" key="2">
    <source>
        <dbReference type="EMBL" id="KAF2746876.1"/>
    </source>
</evidence>
<reference evidence="2" key="1">
    <citation type="journal article" date="2020" name="Stud. Mycol.">
        <title>101 Dothideomycetes genomes: a test case for predicting lifestyles and emergence of pathogens.</title>
        <authorList>
            <person name="Haridas S."/>
            <person name="Albert R."/>
            <person name="Binder M."/>
            <person name="Bloem J."/>
            <person name="Labutti K."/>
            <person name="Salamov A."/>
            <person name="Andreopoulos B."/>
            <person name="Baker S."/>
            <person name="Barry K."/>
            <person name="Bills G."/>
            <person name="Bluhm B."/>
            <person name="Cannon C."/>
            <person name="Castanera R."/>
            <person name="Culley D."/>
            <person name="Daum C."/>
            <person name="Ezra D."/>
            <person name="Gonzalez J."/>
            <person name="Henrissat B."/>
            <person name="Kuo A."/>
            <person name="Liang C."/>
            <person name="Lipzen A."/>
            <person name="Lutzoni F."/>
            <person name="Magnuson J."/>
            <person name="Mondo S."/>
            <person name="Nolan M."/>
            <person name="Ohm R."/>
            <person name="Pangilinan J."/>
            <person name="Park H.-J."/>
            <person name="Ramirez L."/>
            <person name="Alfaro M."/>
            <person name="Sun H."/>
            <person name="Tritt A."/>
            <person name="Yoshinaga Y."/>
            <person name="Zwiers L.-H."/>
            <person name="Turgeon B."/>
            <person name="Goodwin S."/>
            <person name="Spatafora J."/>
            <person name="Crous P."/>
            <person name="Grigoriev I."/>
        </authorList>
    </citation>
    <scope>NUCLEOTIDE SEQUENCE</scope>
    <source>
        <strain evidence="2">CBS 119925</strain>
    </source>
</reference>
<sequence>MPCELVDYVSSSDDKDTPESPRLQRRSANAGKANIKSMVENATALRIASKWASEELQMKLQNRNVDYAYAALGKSPQRISQGGYEQGIGYADRARYREVPALHRQPDNRQGEKAGSQGSAGRLRDSNKSPRFASSTTRVSSLRPMRKAVLLEPSTPCLSTARSLAIASFNDSGLVHQ</sequence>
<dbReference type="AlphaFoldDB" id="A0A6A6VAF3"/>
<gene>
    <name evidence="2" type="ORF">M011DRAFT_69275</name>
</gene>
<dbReference type="Proteomes" id="UP000799440">
    <property type="component" value="Unassembled WGS sequence"/>
</dbReference>
<dbReference type="EMBL" id="MU006575">
    <property type="protein sequence ID" value="KAF2746876.1"/>
    <property type="molecule type" value="Genomic_DNA"/>
</dbReference>
<evidence type="ECO:0000256" key="1">
    <source>
        <dbReference type="SAM" id="MobiDB-lite"/>
    </source>
</evidence>
<protein>
    <submittedName>
        <fullName evidence="2">Uncharacterized protein</fullName>
    </submittedName>
</protein>
<proteinExistence type="predicted"/>
<accession>A0A6A6VAF3</accession>
<feature type="compositionally biased region" description="Basic and acidic residues" evidence="1">
    <location>
        <begin position="96"/>
        <end position="112"/>
    </location>
</feature>